<dbReference type="EMBL" id="BAUL01000176">
    <property type="protein sequence ID" value="GAD96793.1"/>
    <property type="molecule type" value="Genomic_DNA"/>
</dbReference>
<dbReference type="Gene3D" id="1.10.630.10">
    <property type="entry name" value="Cytochrome P450"/>
    <property type="match status" value="1"/>
</dbReference>
<dbReference type="PANTHER" id="PTHR46300">
    <property type="entry name" value="P450, PUTATIVE (EUROFUNG)-RELATED-RELATED"/>
    <property type="match status" value="1"/>
</dbReference>
<dbReference type="PRINTS" id="PR00463">
    <property type="entry name" value="EP450I"/>
</dbReference>
<organism evidence="6 7">
    <name type="scientific">Byssochlamys spectabilis (strain No. 5 / NBRC 109023)</name>
    <name type="common">Paecilomyces variotii</name>
    <dbReference type="NCBI Taxonomy" id="1356009"/>
    <lineage>
        <taxon>Eukaryota</taxon>
        <taxon>Fungi</taxon>
        <taxon>Dikarya</taxon>
        <taxon>Ascomycota</taxon>
        <taxon>Pezizomycotina</taxon>
        <taxon>Eurotiomycetes</taxon>
        <taxon>Eurotiomycetidae</taxon>
        <taxon>Eurotiales</taxon>
        <taxon>Thermoascaceae</taxon>
        <taxon>Paecilomyces</taxon>
    </lineage>
</organism>
<feature type="binding site" description="axial binding residue" evidence="5">
    <location>
        <position position="280"/>
    </location>
    <ligand>
        <name>heme</name>
        <dbReference type="ChEBI" id="CHEBI:30413"/>
    </ligand>
    <ligandPart>
        <name>Fe</name>
        <dbReference type="ChEBI" id="CHEBI:18248"/>
    </ligandPart>
</feature>
<dbReference type="PANTHER" id="PTHR46300:SF4">
    <property type="entry name" value="CYTOCHROME P450 98A3"/>
    <property type="match status" value="1"/>
</dbReference>
<keyword evidence="3" id="KW-0560">Oxidoreductase</keyword>
<dbReference type="GO" id="GO:0004497">
    <property type="term" value="F:monooxygenase activity"/>
    <property type="evidence" value="ECO:0007669"/>
    <property type="project" value="InterPro"/>
</dbReference>
<name>V5FXG5_BYSSN</name>
<accession>V5FXG5</accession>
<comment type="caution">
    <text evidence="6">The sequence shown here is derived from an EMBL/GenBank/DDBJ whole genome shotgun (WGS) entry which is preliminary data.</text>
</comment>
<dbReference type="InParanoid" id="V5FXG5"/>
<evidence type="ECO:0000313" key="7">
    <source>
        <dbReference type="Proteomes" id="UP000018001"/>
    </source>
</evidence>
<dbReference type="PRINTS" id="PR00385">
    <property type="entry name" value="P450"/>
</dbReference>
<protein>
    <submittedName>
        <fullName evidence="6">Cytochrome P450</fullName>
    </submittedName>
</protein>
<dbReference type="InterPro" id="IPR050364">
    <property type="entry name" value="Cytochrome_P450_fung"/>
</dbReference>
<evidence type="ECO:0000256" key="1">
    <source>
        <dbReference type="ARBA" id="ARBA00010617"/>
    </source>
</evidence>
<sequence>MHNAVGSQAVRNYRGFQDSEGKILMRDLLEDPDSYVMSIERYSCSVVSIVGWGRRIANKDDYVVQRALDFMERVVDIIVPGAYWMESLPLLAELPRWLYALPKGAQAKEQNFAKSLLSQRSELGLCDKEIAGLTTNLIGGGVDTTSSSMISCILTMCVFSEVRRKAHEELDAVIGSERFPGWDDEEKLPYIQALVKETLRWRSVTVLGGIPHAPIQDDIYQEYYIPAGTNITGDLWAIHRNPKNFPDPDVFRPERYLNGLERPYPNTRGHNAFGWGRRQCSGQPLAEQGLMHTIAQSLWAFEIKPGLDENGNAVRLDIFAYTNGENIRPVPFKARFIPRSEKARETILFNAEKAREELKIFDGETKLTLADAVK</sequence>
<keyword evidence="2 5" id="KW-0479">Metal-binding</keyword>
<dbReference type="GO" id="GO:0020037">
    <property type="term" value="F:heme binding"/>
    <property type="evidence" value="ECO:0007669"/>
    <property type="project" value="InterPro"/>
</dbReference>
<evidence type="ECO:0000256" key="4">
    <source>
        <dbReference type="ARBA" id="ARBA00023004"/>
    </source>
</evidence>
<dbReference type="GO" id="GO:0016705">
    <property type="term" value="F:oxidoreductase activity, acting on paired donors, with incorporation or reduction of molecular oxygen"/>
    <property type="evidence" value="ECO:0007669"/>
    <property type="project" value="InterPro"/>
</dbReference>
<comment type="similarity">
    <text evidence="1">Belongs to the cytochrome P450 family.</text>
</comment>
<dbReference type="OrthoDB" id="1103324at2759"/>
<proteinExistence type="inferred from homology"/>
<evidence type="ECO:0000256" key="3">
    <source>
        <dbReference type="ARBA" id="ARBA00023002"/>
    </source>
</evidence>
<keyword evidence="4 5" id="KW-0408">Iron</keyword>
<gene>
    <name evidence="6" type="ORF">PVAR5_5458</name>
</gene>
<evidence type="ECO:0000256" key="2">
    <source>
        <dbReference type="ARBA" id="ARBA00022723"/>
    </source>
</evidence>
<dbReference type="HOGENOM" id="CLU_001570_2_0_1"/>
<keyword evidence="7" id="KW-1185">Reference proteome</keyword>
<dbReference type="InterPro" id="IPR002401">
    <property type="entry name" value="Cyt_P450_E_grp-I"/>
</dbReference>
<evidence type="ECO:0000313" key="6">
    <source>
        <dbReference type="EMBL" id="GAD96793.1"/>
    </source>
</evidence>
<reference evidence="7" key="1">
    <citation type="journal article" date="2014" name="Genome Announc.">
        <title>Draft genome sequence of the formaldehyde-resistant fungus Byssochlamys spectabilis No. 5 (anamorph Paecilomyces variotii No. 5) (NBRC109023).</title>
        <authorList>
            <person name="Oka T."/>
            <person name="Ekino K."/>
            <person name="Fukuda K."/>
            <person name="Nomura Y."/>
        </authorList>
    </citation>
    <scope>NUCLEOTIDE SEQUENCE [LARGE SCALE GENOMIC DNA]</scope>
    <source>
        <strain evidence="7">No. 5 / NBRC 109023</strain>
    </source>
</reference>
<dbReference type="Proteomes" id="UP000018001">
    <property type="component" value="Unassembled WGS sequence"/>
</dbReference>
<dbReference type="InterPro" id="IPR036396">
    <property type="entry name" value="Cyt_P450_sf"/>
</dbReference>
<dbReference type="GO" id="GO:0005506">
    <property type="term" value="F:iron ion binding"/>
    <property type="evidence" value="ECO:0007669"/>
    <property type="project" value="InterPro"/>
</dbReference>
<dbReference type="AlphaFoldDB" id="V5FXG5"/>
<dbReference type="Pfam" id="PF00067">
    <property type="entry name" value="p450"/>
    <property type="match status" value="1"/>
</dbReference>
<dbReference type="SUPFAM" id="SSF48264">
    <property type="entry name" value="Cytochrome P450"/>
    <property type="match status" value="1"/>
</dbReference>
<dbReference type="eggNOG" id="KOG0156">
    <property type="taxonomic scope" value="Eukaryota"/>
</dbReference>
<evidence type="ECO:0000256" key="5">
    <source>
        <dbReference type="PIRSR" id="PIRSR602401-1"/>
    </source>
</evidence>
<dbReference type="InterPro" id="IPR001128">
    <property type="entry name" value="Cyt_P450"/>
</dbReference>
<keyword evidence="5" id="KW-0349">Heme</keyword>
<comment type="cofactor">
    <cofactor evidence="5">
        <name>heme</name>
        <dbReference type="ChEBI" id="CHEBI:30413"/>
    </cofactor>
</comment>